<dbReference type="InterPro" id="IPR002893">
    <property type="entry name" value="Znf_MYND"/>
</dbReference>
<dbReference type="OrthoDB" id="443682at2759"/>
<sequence length="443" mass="50215">MFIWNQLSRKMESNTSKLQKLHITSNKETDPVDESDYIDDEEDEVMEPQVTLGFIDEPEDPEDWHLLLPQHFPNKAGGAPAWLDPVNLPSGKSSCCDFCGEPLHFVLQVYAPIQSKETAYHRTLFVFMCPSMACLLLNQHEQGKDRARYPKRSVKVFRCQLPQDNEFYLHEEPEGCSESIGPQCAGGPHVQLCHWCCTWKGEKRCSVCRKAYYCSKKHQELHWRTSHKNECRQIIGASNDSASILPDAKKVLGGTAWPEYTLVDEIEKPFCSANCDGNSSELSVVQGKNKPDGMISLMDEFEADADNRCWASFLDRISRAPDQVLRYCREANAKPLWAVSSGSLATAAIPPCIYCNGPLCYEFQIMPQLLHFFHVENGPDSLDWATIIVFTCQASCDQSISYKEEFVWVQLCPTTGTRYPSSGTTMHLNLFSICDQFYSLILL</sequence>
<dbReference type="PROSITE" id="PS50865">
    <property type="entry name" value="ZF_MYND_2"/>
    <property type="match status" value="1"/>
</dbReference>
<dbReference type="PANTHER" id="PTHR12298:SF6">
    <property type="entry name" value="MYND-TYPE DOMAIN-CONTAINING PROTEIN"/>
    <property type="match status" value="1"/>
</dbReference>
<dbReference type="GO" id="GO:0005737">
    <property type="term" value="C:cytoplasm"/>
    <property type="evidence" value="ECO:0007669"/>
    <property type="project" value="InterPro"/>
</dbReference>
<keyword evidence="3" id="KW-0862">Zinc</keyword>
<feature type="domain" description="MYND-type" evidence="5">
    <location>
        <begin position="193"/>
        <end position="231"/>
    </location>
</feature>
<dbReference type="Proteomes" id="UP000636709">
    <property type="component" value="Unassembled WGS sequence"/>
</dbReference>
<evidence type="ECO:0000256" key="3">
    <source>
        <dbReference type="ARBA" id="ARBA00022833"/>
    </source>
</evidence>
<evidence type="ECO:0000256" key="1">
    <source>
        <dbReference type="ARBA" id="ARBA00022723"/>
    </source>
</evidence>
<protein>
    <recommendedName>
        <fullName evidence="5">MYND-type domain-containing protein</fullName>
    </recommendedName>
</protein>
<dbReference type="EMBL" id="JACEFO010001880">
    <property type="protein sequence ID" value="KAF8696721.1"/>
    <property type="molecule type" value="Genomic_DNA"/>
</dbReference>
<evidence type="ECO:0000256" key="2">
    <source>
        <dbReference type="ARBA" id="ARBA00022771"/>
    </source>
</evidence>
<comment type="caution">
    <text evidence="6">The sequence shown here is derived from an EMBL/GenBank/DDBJ whole genome shotgun (WGS) entry which is preliminary data.</text>
</comment>
<gene>
    <name evidence="6" type="ORF">HU200_036348</name>
</gene>
<keyword evidence="1" id="KW-0479">Metal-binding</keyword>
<dbReference type="GO" id="GO:0008270">
    <property type="term" value="F:zinc ion binding"/>
    <property type="evidence" value="ECO:0007669"/>
    <property type="project" value="UniProtKB-KW"/>
</dbReference>
<dbReference type="Pfam" id="PF04194">
    <property type="entry name" value="PDCD2_C"/>
    <property type="match status" value="1"/>
</dbReference>
<keyword evidence="2 4" id="KW-0863">Zinc-finger</keyword>
<evidence type="ECO:0000256" key="4">
    <source>
        <dbReference type="PROSITE-ProRule" id="PRU00134"/>
    </source>
</evidence>
<evidence type="ECO:0000313" key="6">
    <source>
        <dbReference type="EMBL" id="KAF8696721.1"/>
    </source>
</evidence>
<name>A0A835EM22_9POAL</name>
<dbReference type="Pfam" id="PF01753">
    <property type="entry name" value="zf-MYND"/>
    <property type="match status" value="1"/>
</dbReference>
<evidence type="ECO:0000259" key="5">
    <source>
        <dbReference type="PROSITE" id="PS50865"/>
    </source>
</evidence>
<keyword evidence="7" id="KW-1185">Reference proteome</keyword>
<dbReference type="Gene3D" id="6.10.140.2220">
    <property type="match status" value="1"/>
</dbReference>
<proteinExistence type="predicted"/>
<dbReference type="AlphaFoldDB" id="A0A835EM22"/>
<evidence type="ECO:0000313" key="7">
    <source>
        <dbReference type="Proteomes" id="UP000636709"/>
    </source>
</evidence>
<accession>A0A835EM22</accession>
<dbReference type="PANTHER" id="PTHR12298">
    <property type="entry name" value="PCDC2 PROGRAMMED CELL DEATH PROTEIN 2 -RELATED"/>
    <property type="match status" value="1"/>
</dbReference>
<organism evidence="6 7">
    <name type="scientific">Digitaria exilis</name>
    <dbReference type="NCBI Taxonomy" id="1010633"/>
    <lineage>
        <taxon>Eukaryota</taxon>
        <taxon>Viridiplantae</taxon>
        <taxon>Streptophyta</taxon>
        <taxon>Embryophyta</taxon>
        <taxon>Tracheophyta</taxon>
        <taxon>Spermatophyta</taxon>
        <taxon>Magnoliopsida</taxon>
        <taxon>Liliopsida</taxon>
        <taxon>Poales</taxon>
        <taxon>Poaceae</taxon>
        <taxon>PACMAD clade</taxon>
        <taxon>Panicoideae</taxon>
        <taxon>Panicodae</taxon>
        <taxon>Paniceae</taxon>
        <taxon>Anthephorinae</taxon>
        <taxon>Digitaria</taxon>
    </lineage>
</organism>
<reference evidence="6" key="1">
    <citation type="submission" date="2020-07" db="EMBL/GenBank/DDBJ databases">
        <title>Genome sequence and genetic diversity analysis of an under-domesticated orphan crop, white fonio (Digitaria exilis).</title>
        <authorList>
            <person name="Bennetzen J.L."/>
            <person name="Chen S."/>
            <person name="Ma X."/>
            <person name="Wang X."/>
            <person name="Yssel A.E.J."/>
            <person name="Chaluvadi S.R."/>
            <person name="Johnson M."/>
            <person name="Gangashetty P."/>
            <person name="Hamidou F."/>
            <person name="Sanogo M.D."/>
            <person name="Zwaenepoel A."/>
            <person name="Wallace J."/>
            <person name="Van De Peer Y."/>
            <person name="Van Deynze A."/>
        </authorList>
    </citation>
    <scope>NUCLEOTIDE SEQUENCE</scope>
    <source>
        <tissue evidence="6">Leaves</tissue>
    </source>
</reference>
<dbReference type="SUPFAM" id="SSF144232">
    <property type="entry name" value="HIT/MYND zinc finger-like"/>
    <property type="match status" value="1"/>
</dbReference>
<dbReference type="InterPro" id="IPR007320">
    <property type="entry name" value="PDCD2_C"/>
</dbReference>